<accession>A0A926N8Y0</accession>
<dbReference type="Proteomes" id="UP000661691">
    <property type="component" value="Unassembled WGS sequence"/>
</dbReference>
<dbReference type="RefSeq" id="WP_191139080.1">
    <property type="nucleotide sequence ID" value="NZ_JACXAG020000002.1"/>
</dbReference>
<reference evidence="1" key="1">
    <citation type="submission" date="2020-09" db="EMBL/GenBank/DDBJ databases">
        <title>A novel bacterium of genus Hazenella, isolated from South China Sea.</title>
        <authorList>
            <person name="Huang H."/>
            <person name="Mo K."/>
            <person name="Hu Y."/>
        </authorList>
    </citation>
    <scope>NUCLEOTIDE SEQUENCE</scope>
    <source>
        <strain evidence="1">IB182357</strain>
    </source>
</reference>
<proteinExistence type="predicted"/>
<name>A0A926N8Y0_9BACL</name>
<gene>
    <name evidence="1" type="ORF">IC620_01425</name>
</gene>
<sequence length="108" mass="12452">MEQKPSLQPFVDMINSLTGQETMTPQKMNQFLQGAKRRYDKAGMDGFINYLQKMIQAPVSDDYIKNITNQMKTPEGLKDLVKNMDVPLDIPVKHNNKKVNLRNRKKGN</sequence>
<dbReference type="AlphaFoldDB" id="A0A926N8Y0"/>
<protein>
    <submittedName>
        <fullName evidence="1">Uncharacterized protein</fullName>
    </submittedName>
</protein>
<organism evidence="1 2">
    <name type="scientific">Polycladospora coralii</name>
    <dbReference type="NCBI Taxonomy" id="2771432"/>
    <lineage>
        <taxon>Bacteria</taxon>
        <taxon>Bacillati</taxon>
        <taxon>Bacillota</taxon>
        <taxon>Bacilli</taxon>
        <taxon>Bacillales</taxon>
        <taxon>Thermoactinomycetaceae</taxon>
        <taxon>Polycladospora</taxon>
    </lineage>
</organism>
<comment type="caution">
    <text evidence="1">The sequence shown here is derived from an EMBL/GenBank/DDBJ whole genome shotgun (WGS) entry which is preliminary data.</text>
</comment>
<keyword evidence="2" id="KW-1185">Reference proteome</keyword>
<evidence type="ECO:0000313" key="2">
    <source>
        <dbReference type="Proteomes" id="UP000661691"/>
    </source>
</evidence>
<evidence type="ECO:0000313" key="1">
    <source>
        <dbReference type="EMBL" id="MBD1371020.1"/>
    </source>
</evidence>
<dbReference type="EMBL" id="JACXAH010000002">
    <property type="protein sequence ID" value="MBD1371020.1"/>
    <property type="molecule type" value="Genomic_DNA"/>
</dbReference>